<dbReference type="EMBL" id="JAVRIC010000010">
    <property type="protein sequence ID" value="MDT0497509.1"/>
    <property type="molecule type" value="Genomic_DNA"/>
</dbReference>
<keyword evidence="4 13" id="KW-0812">Transmembrane</keyword>
<dbReference type="PANTHER" id="PTHR33445:SF2">
    <property type="entry name" value="ATP SYNTHASE SUBUNIT B', CHLOROPLASTIC"/>
    <property type="match status" value="1"/>
</dbReference>
<evidence type="ECO:0000256" key="3">
    <source>
        <dbReference type="ARBA" id="ARBA00022547"/>
    </source>
</evidence>
<comment type="subcellular location">
    <subcellularLocation>
        <location evidence="13">Cell membrane</location>
        <topology evidence="13">Single-pass membrane protein</topology>
    </subcellularLocation>
    <subcellularLocation>
        <location evidence="12">Endomembrane system</location>
        <topology evidence="12">Single-pass membrane protein</topology>
    </subcellularLocation>
</comment>
<evidence type="ECO:0000256" key="10">
    <source>
        <dbReference type="ARBA" id="ARBA00025198"/>
    </source>
</evidence>
<keyword evidence="15" id="KW-0175">Coiled coil</keyword>
<keyword evidence="8 13" id="KW-0472">Membrane</keyword>
<comment type="subunit">
    <text evidence="13">F-type ATPases have 2 components, F(1) - the catalytic core - and F(0) - the membrane proton channel. F(1) has five subunits: alpha(3), beta(3), gamma(1), delta(1), epsilon(1). F(0) has three main subunits: a(1), b(2) and c(10-14). The alpha and beta chains form an alternating ring which encloses part of the gamma chain. F(1) is attached to F(0) by a central stalk formed by the gamma and epsilon chains, while a peripheral stalk is formed by the delta and b chains.</text>
</comment>
<dbReference type="HAMAP" id="MF_01398">
    <property type="entry name" value="ATP_synth_b_bprime"/>
    <property type="match status" value="1"/>
</dbReference>
<evidence type="ECO:0000256" key="8">
    <source>
        <dbReference type="ARBA" id="ARBA00023136"/>
    </source>
</evidence>
<evidence type="ECO:0000256" key="5">
    <source>
        <dbReference type="ARBA" id="ARBA00022781"/>
    </source>
</evidence>
<gene>
    <name evidence="13" type="primary">atpF</name>
    <name evidence="16" type="ORF">RM530_09055</name>
</gene>
<dbReference type="InterPro" id="IPR050059">
    <property type="entry name" value="ATP_synthase_B_chain"/>
</dbReference>
<reference evidence="16 17" key="1">
    <citation type="submission" date="2023-09" db="EMBL/GenBank/DDBJ databases">
        <authorList>
            <person name="Rey-Velasco X."/>
        </authorList>
    </citation>
    <scope>NUCLEOTIDE SEQUENCE [LARGE SCALE GENOMIC DNA]</scope>
    <source>
        <strain evidence="16 17">W345</strain>
    </source>
</reference>
<accession>A0ABU2WI11</accession>
<organism evidence="16 17">
    <name type="scientific">Banduia mediterranea</name>
    <dbReference type="NCBI Taxonomy" id="3075609"/>
    <lineage>
        <taxon>Bacteria</taxon>
        <taxon>Pseudomonadati</taxon>
        <taxon>Pseudomonadota</taxon>
        <taxon>Gammaproteobacteria</taxon>
        <taxon>Nevskiales</taxon>
        <taxon>Algiphilaceae</taxon>
        <taxon>Banduia</taxon>
    </lineage>
</organism>
<dbReference type="CDD" id="cd06503">
    <property type="entry name" value="ATP-synt_Fo_b"/>
    <property type="match status" value="1"/>
</dbReference>
<dbReference type="Proteomes" id="UP001254608">
    <property type="component" value="Unassembled WGS sequence"/>
</dbReference>
<name>A0ABU2WI11_9GAMM</name>
<evidence type="ECO:0000313" key="16">
    <source>
        <dbReference type="EMBL" id="MDT0497509.1"/>
    </source>
</evidence>
<keyword evidence="13" id="KW-1003">Cell membrane</keyword>
<comment type="similarity">
    <text evidence="1 13 14">Belongs to the ATPase B chain family.</text>
</comment>
<evidence type="ECO:0000256" key="1">
    <source>
        <dbReference type="ARBA" id="ARBA00005513"/>
    </source>
</evidence>
<keyword evidence="6 13" id="KW-1133">Transmembrane helix</keyword>
<evidence type="ECO:0000256" key="13">
    <source>
        <dbReference type="HAMAP-Rule" id="MF_01398"/>
    </source>
</evidence>
<evidence type="ECO:0000256" key="15">
    <source>
        <dbReference type="SAM" id="Coils"/>
    </source>
</evidence>
<sequence length="240" mass="26404">MTIDWTSLALQTINVLVLLWLLQRFLYRPVLAVLERRQTEIGERLAKAETARLEAEAAKTEIAAEHASLASQREQRLAQVQAEAEAARAARMQDVAVQSARLLDEAQHQIERERAEAETQLREDAATLAADFAARILERVPAGVLTRAYLEELTTQKEALQALGASELRVVSASPLAEDETTAIQARLSPLLAHPVQWRFEVDESLIAGLAVHADDSVIAHSLAQDLTQLKAAALEHDTV</sequence>
<dbReference type="PANTHER" id="PTHR33445">
    <property type="entry name" value="ATP SYNTHASE SUBUNIT B', CHLOROPLASTIC"/>
    <property type="match status" value="1"/>
</dbReference>
<keyword evidence="9 13" id="KW-0066">ATP synthesis</keyword>
<keyword evidence="2 13" id="KW-0813">Transport</keyword>
<keyword evidence="17" id="KW-1185">Reference proteome</keyword>
<keyword evidence="7 13" id="KW-0406">Ion transport</keyword>
<evidence type="ECO:0000256" key="14">
    <source>
        <dbReference type="RuleBase" id="RU003848"/>
    </source>
</evidence>
<keyword evidence="3 13" id="KW-0138">CF(0)</keyword>
<evidence type="ECO:0000256" key="12">
    <source>
        <dbReference type="ARBA" id="ARBA00037847"/>
    </source>
</evidence>
<evidence type="ECO:0000256" key="4">
    <source>
        <dbReference type="ARBA" id="ARBA00022692"/>
    </source>
</evidence>
<feature type="transmembrane region" description="Helical" evidence="13">
    <location>
        <begin position="6"/>
        <end position="27"/>
    </location>
</feature>
<evidence type="ECO:0000256" key="7">
    <source>
        <dbReference type="ARBA" id="ARBA00023065"/>
    </source>
</evidence>
<evidence type="ECO:0000313" key="17">
    <source>
        <dbReference type="Proteomes" id="UP001254608"/>
    </source>
</evidence>
<dbReference type="RefSeq" id="WP_311364900.1">
    <property type="nucleotide sequence ID" value="NZ_JAVRIC010000010.1"/>
</dbReference>
<dbReference type="Pfam" id="PF00430">
    <property type="entry name" value="ATP-synt_B"/>
    <property type="match status" value="1"/>
</dbReference>
<dbReference type="InterPro" id="IPR002146">
    <property type="entry name" value="ATP_synth_b/b'su_bac/chlpt"/>
</dbReference>
<feature type="coiled-coil region" evidence="15">
    <location>
        <begin position="70"/>
        <end position="123"/>
    </location>
</feature>
<comment type="function">
    <text evidence="11">Component of the F(0) channel, it forms part of the peripheral stalk, linking F(1) to F(0). The b'-subunit is a diverged and duplicated form of b found in plants and photosynthetic bacteria.</text>
</comment>
<evidence type="ECO:0000256" key="11">
    <source>
        <dbReference type="ARBA" id="ARBA00025614"/>
    </source>
</evidence>
<comment type="caution">
    <text evidence="16">The sequence shown here is derived from an EMBL/GenBank/DDBJ whole genome shotgun (WGS) entry which is preliminary data.</text>
</comment>
<proteinExistence type="inferred from homology"/>
<evidence type="ECO:0000256" key="9">
    <source>
        <dbReference type="ARBA" id="ARBA00023310"/>
    </source>
</evidence>
<evidence type="ECO:0000256" key="2">
    <source>
        <dbReference type="ARBA" id="ARBA00022448"/>
    </source>
</evidence>
<protein>
    <recommendedName>
        <fullName evidence="13">ATP synthase subunit b</fullName>
    </recommendedName>
    <alternativeName>
        <fullName evidence="13">ATP synthase F(0) sector subunit b</fullName>
    </alternativeName>
    <alternativeName>
        <fullName evidence="13">ATPase subunit I</fullName>
    </alternativeName>
    <alternativeName>
        <fullName evidence="13">F-type ATPase subunit b</fullName>
        <shortName evidence="13">F-ATPase subunit b</shortName>
    </alternativeName>
</protein>
<comment type="function">
    <text evidence="10 13">F(1)F(0) ATP synthase produces ATP from ADP in the presence of a proton or sodium gradient. F-type ATPases consist of two structural domains, F(1) containing the extramembraneous catalytic core and F(0) containing the membrane proton channel, linked together by a central stalk and a peripheral stalk. During catalysis, ATP synthesis in the catalytic domain of F(1) is coupled via a rotary mechanism of the central stalk subunits to proton translocation.</text>
</comment>
<keyword evidence="5 13" id="KW-0375">Hydrogen ion transport</keyword>
<evidence type="ECO:0000256" key="6">
    <source>
        <dbReference type="ARBA" id="ARBA00022989"/>
    </source>
</evidence>